<evidence type="ECO:0000256" key="1">
    <source>
        <dbReference type="ARBA" id="ARBA00004123"/>
    </source>
</evidence>
<name>A0A5J4VKK8_9EUKA</name>
<reference evidence="9 10" key="1">
    <citation type="submission" date="2019-03" db="EMBL/GenBank/DDBJ databases">
        <title>Single cell metagenomics reveals metabolic interactions within the superorganism composed of flagellate Streblomastix strix and complex community of Bacteroidetes bacteria on its surface.</title>
        <authorList>
            <person name="Treitli S.C."/>
            <person name="Kolisko M."/>
            <person name="Husnik F."/>
            <person name="Keeling P."/>
            <person name="Hampl V."/>
        </authorList>
    </citation>
    <scope>NUCLEOTIDE SEQUENCE [LARGE SCALE GENOMIC DNA]</scope>
    <source>
        <strain evidence="9">ST1C</strain>
    </source>
</reference>
<evidence type="ECO:0000313" key="10">
    <source>
        <dbReference type="Proteomes" id="UP000324800"/>
    </source>
</evidence>
<evidence type="ECO:0000259" key="8">
    <source>
        <dbReference type="Pfam" id="PF22062"/>
    </source>
</evidence>
<dbReference type="Pfam" id="PF22062">
    <property type="entry name" value="OB_DPOA2"/>
    <property type="match status" value="1"/>
</dbReference>
<evidence type="ECO:0000256" key="4">
    <source>
        <dbReference type="ARBA" id="ARBA00022705"/>
    </source>
</evidence>
<feature type="region of interest" description="Disordered" evidence="6">
    <location>
        <begin position="1"/>
        <end position="36"/>
    </location>
</feature>
<dbReference type="GO" id="GO:0005658">
    <property type="term" value="C:alpha DNA polymerase:primase complex"/>
    <property type="evidence" value="ECO:0007669"/>
    <property type="project" value="TreeGrafter"/>
</dbReference>
<comment type="caution">
    <text evidence="9">The sequence shown here is derived from an EMBL/GenBank/DDBJ whole genome shotgun (WGS) entry which is preliminary data.</text>
</comment>
<evidence type="ECO:0000313" key="9">
    <source>
        <dbReference type="EMBL" id="KAA6382879.1"/>
    </source>
</evidence>
<dbReference type="InterPro" id="IPR016722">
    <property type="entry name" value="DNA_pol_alpha_bsu"/>
</dbReference>
<dbReference type="GO" id="GO:0006270">
    <property type="term" value="P:DNA replication initiation"/>
    <property type="evidence" value="ECO:0007669"/>
    <property type="project" value="TreeGrafter"/>
</dbReference>
<comment type="similarity">
    <text evidence="2">Belongs to the DNA polymerase alpha subunit B family.</text>
</comment>
<keyword evidence="4" id="KW-0235">DNA replication</keyword>
<feature type="region of interest" description="Disordered" evidence="6">
    <location>
        <begin position="488"/>
        <end position="558"/>
    </location>
</feature>
<evidence type="ECO:0000256" key="5">
    <source>
        <dbReference type="ARBA" id="ARBA00023242"/>
    </source>
</evidence>
<dbReference type="OrthoDB" id="336885at2759"/>
<feature type="compositionally biased region" description="Basic and acidic residues" evidence="6">
    <location>
        <begin position="665"/>
        <end position="699"/>
    </location>
</feature>
<feature type="domain" description="DNA polymerase alpha/delta/epsilon subunit B" evidence="7">
    <location>
        <begin position="409"/>
        <end position="501"/>
    </location>
</feature>
<feature type="region of interest" description="Disordered" evidence="6">
    <location>
        <begin position="660"/>
        <end position="705"/>
    </location>
</feature>
<evidence type="ECO:0000256" key="2">
    <source>
        <dbReference type="ARBA" id="ARBA00007299"/>
    </source>
</evidence>
<dbReference type="Pfam" id="PF04042">
    <property type="entry name" value="DNA_pol_E_B"/>
    <property type="match status" value="1"/>
</dbReference>
<dbReference type="PANTHER" id="PTHR23061:SF12">
    <property type="entry name" value="DNA POLYMERASE ALPHA SUBUNIT B"/>
    <property type="match status" value="1"/>
</dbReference>
<dbReference type="Proteomes" id="UP000324800">
    <property type="component" value="Unassembled WGS sequence"/>
</dbReference>
<dbReference type="GO" id="GO:0003677">
    <property type="term" value="F:DNA binding"/>
    <property type="evidence" value="ECO:0007669"/>
    <property type="project" value="InterPro"/>
</dbReference>
<organism evidence="9 10">
    <name type="scientific">Streblomastix strix</name>
    <dbReference type="NCBI Taxonomy" id="222440"/>
    <lineage>
        <taxon>Eukaryota</taxon>
        <taxon>Metamonada</taxon>
        <taxon>Preaxostyla</taxon>
        <taxon>Oxymonadida</taxon>
        <taxon>Streblomastigidae</taxon>
        <taxon>Streblomastix</taxon>
    </lineage>
</organism>
<dbReference type="Gene3D" id="3.60.21.60">
    <property type="match status" value="2"/>
</dbReference>
<comment type="subcellular location">
    <subcellularLocation>
        <location evidence="1">Nucleus</location>
    </subcellularLocation>
</comment>
<gene>
    <name evidence="9" type="ORF">EZS28_021595</name>
</gene>
<evidence type="ECO:0000256" key="3">
    <source>
        <dbReference type="ARBA" id="ARBA00018596"/>
    </source>
</evidence>
<accession>A0A5J4VKK8</accession>
<evidence type="ECO:0000256" key="6">
    <source>
        <dbReference type="SAM" id="MobiDB-lite"/>
    </source>
</evidence>
<dbReference type="PANTHER" id="PTHR23061">
    <property type="entry name" value="DNA POLYMERASE 2 ALPHA 70 KDA SUBUNIT"/>
    <property type="match status" value="1"/>
</dbReference>
<dbReference type="InterPro" id="IPR054300">
    <property type="entry name" value="OB_DPOA2"/>
</dbReference>
<feature type="domain" description="DNA polymerase alpha subunit B OB" evidence="8">
    <location>
        <begin position="121"/>
        <end position="205"/>
    </location>
</feature>
<keyword evidence="5" id="KW-0539">Nucleus</keyword>
<dbReference type="AlphaFoldDB" id="A0A5J4VKK8"/>
<feature type="compositionally biased region" description="Low complexity" evidence="6">
    <location>
        <begin position="489"/>
        <end position="545"/>
    </location>
</feature>
<dbReference type="InterPro" id="IPR007185">
    <property type="entry name" value="DNA_pol_a/d/e_bsu"/>
</dbReference>
<protein>
    <recommendedName>
        <fullName evidence="3">DNA polymerase alpha subunit B</fullName>
    </recommendedName>
</protein>
<dbReference type="EMBL" id="SNRW01006540">
    <property type="protein sequence ID" value="KAA6382879.1"/>
    <property type="molecule type" value="Genomic_DNA"/>
</dbReference>
<sequence>MNNLQEFLASLASGEQPPERPTPKSTAAFDRNTKKKDIATIKTPASNQRDYSNYNESVKILESYHKNIQAELQSPAILPVGRRLKALQLMIMPTSHAALASSLKTRQEEISNAMISLNPNIAKNRAQVGSVTHSAKTFIGRICSELSQSGRLEPSDIMLEDLAGSRIPLKFNKDVEYSVFPGQIVAVNGTNPTGDAINVSDIIEGVFPPPSNTDEDERQNNSAPILNGCSILVIQGPFWPLLSQDQLDQMEQKKKNKMDKDMGPFIDSTDSYAQEVVFTGQLTNEEIMDEMFRGIVRTAIEMGHTRFILIPSTRDQGYIRSSPVIPILPYDISLLRIVQQINGFGQIQGNTQQSSFNSMFSSQSQSQSSSAVMSPLMDRTNNPLSYIGIISGSQTPNQQKIQANSEKIKRDMEIARQTVFLSPSPSFIDIDGLNIIAFPEDVLFHINKVQCKYLKNVDIFTNLCSHLLKQRSVYPLYPAFNPSWASTLRSQQYQSQSNQSQQSSRPQTPQQTRTPNAQQIQQNSQQTPPQSQSPSPSNSNSSSPIPNTPPLQQGDEDEDQNGILTHYEKEEITSFAVEQIQRPALRILETPHLFIVPSVVKPFVREVNGCVFVNPGSFKNSRRFGQVIVAPFRKYNENLINNIDSEVQTIETEEAKSRLLSAMVKDGENEDKEKELEDKEKREKEKAKQEREAKERIRVDLCQFK</sequence>
<evidence type="ECO:0000259" key="7">
    <source>
        <dbReference type="Pfam" id="PF04042"/>
    </source>
</evidence>
<proteinExistence type="inferred from homology"/>